<dbReference type="EMBL" id="CP066007">
    <property type="protein sequence ID" value="QQB46657.1"/>
    <property type="molecule type" value="Genomic_DNA"/>
</dbReference>
<dbReference type="GO" id="GO:0005524">
    <property type="term" value="F:ATP binding"/>
    <property type="evidence" value="ECO:0007669"/>
    <property type="project" value="UniProtKB-KW"/>
</dbReference>
<organism evidence="3 4">
    <name type="scientific">Corynebacterium glucuronolyticum</name>
    <dbReference type="NCBI Taxonomy" id="39791"/>
    <lineage>
        <taxon>Bacteria</taxon>
        <taxon>Bacillati</taxon>
        <taxon>Actinomycetota</taxon>
        <taxon>Actinomycetes</taxon>
        <taxon>Mycobacteriales</taxon>
        <taxon>Corynebacteriaceae</taxon>
        <taxon>Corynebacterium</taxon>
    </lineage>
</organism>
<evidence type="ECO:0000313" key="4">
    <source>
        <dbReference type="Proteomes" id="UP000596145"/>
    </source>
</evidence>
<dbReference type="PANTHER" id="PTHR43566:SF2">
    <property type="entry name" value="DUF4143 DOMAIN-CONTAINING PROTEIN"/>
    <property type="match status" value="1"/>
</dbReference>
<dbReference type="InterPro" id="IPR041682">
    <property type="entry name" value="AAA_14"/>
</dbReference>
<evidence type="ECO:0000259" key="1">
    <source>
        <dbReference type="Pfam" id="PF13173"/>
    </source>
</evidence>
<dbReference type="Proteomes" id="UP000596145">
    <property type="component" value="Chromosome"/>
</dbReference>
<proteinExistence type="predicted"/>
<feature type="domain" description="AAA" evidence="1">
    <location>
        <begin position="21"/>
        <end position="130"/>
    </location>
</feature>
<feature type="domain" description="DUF4143" evidence="2">
    <location>
        <begin position="195"/>
        <end position="363"/>
    </location>
</feature>
<dbReference type="PANTHER" id="PTHR43566">
    <property type="entry name" value="CONSERVED PROTEIN"/>
    <property type="match status" value="1"/>
</dbReference>
<evidence type="ECO:0000259" key="2">
    <source>
        <dbReference type="Pfam" id="PF13635"/>
    </source>
</evidence>
<dbReference type="GeneID" id="92759006"/>
<gene>
    <name evidence="3" type="ORF">I6I10_01550</name>
</gene>
<reference evidence="3 4" key="1">
    <citation type="submission" date="2020-12" db="EMBL/GenBank/DDBJ databases">
        <title>FDA dAtabase for Regulatory Grade micrObial Sequences (FDA-ARGOS): Supporting development and validation of Infectious Disease Dx tests.</title>
        <authorList>
            <person name="Sproer C."/>
            <person name="Gronow S."/>
            <person name="Severitt S."/>
            <person name="Schroder I."/>
            <person name="Tallon L."/>
            <person name="Sadzewicz L."/>
            <person name="Zhao X."/>
            <person name="Boylan J."/>
            <person name="Ott S."/>
            <person name="Bowen H."/>
            <person name="Vavikolanu K."/>
            <person name="Mehta A."/>
            <person name="Aluvathingal J."/>
            <person name="Nadendla S."/>
            <person name="Lowell S."/>
            <person name="Myers T."/>
            <person name="Yan Y."/>
            <person name="Sichtig H."/>
        </authorList>
    </citation>
    <scope>NUCLEOTIDE SEQUENCE [LARGE SCALE GENOMIC DNA]</scope>
    <source>
        <strain evidence="3 4">FDAARGOS_1053</strain>
    </source>
</reference>
<keyword evidence="3" id="KW-0547">Nucleotide-binding</keyword>
<evidence type="ECO:0000313" key="3">
    <source>
        <dbReference type="EMBL" id="QQB46657.1"/>
    </source>
</evidence>
<name>A0A7T4EFX8_9CORY</name>
<protein>
    <submittedName>
        <fullName evidence="3">ATP-binding protein</fullName>
    </submittedName>
</protein>
<dbReference type="AlphaFoldDB" id="A0A7T4EFX8"/>
<dbReference type="OrthoDB" id="128089at2"/>
<dbReference type="Pfam" id="PF13173">
    <property type="entry name" value="AAA_14"/>
    <property type="match status" value="1"/>
</dbReference>
<dbReference type="RefSeq" id="WP_084036002.1">
    <property type="nucleotide sequence ID" value="NZ_CP066007.1"/>
</dbReference>
<accession>A0A7T4EFX8</accession>
<keyword evidence="3" id="KW-0067">ATP-binding</keyword>
<dbReference type="InterPro" id="IPR025420">
    <property type="entry name" value="DUF4143"/>
</dbReference>
<sequence>MTFLPRALDLQLNELLPYVGAIAIDGPKGFGKTSTAEKRATTALHLDREQDRIILRANPAFDHFPDGSILIDELQRAPEVWDIVRRAVDDGCDPGRFLLTGSAIPIAGTTTHSGAGRVLSLRMRPMAVFERDSREDLISLKEILAGSATITGQTDQTSADYAHSIATTGLPGLQNLPPLVQKQHIASYIDRILDRDLPDQGYTTRNKAALLTWMRAYAAATATQASYSEILDSATPGESNKPSKKSSATYRDKLNEIWILDPLPAWNFASAPFPRVSQQATHFLADPGLALHLLGLTERSLQAPRNAHIFGCLFEALAVLSIRVAAEANFATVGHFRTRNGDHEIDAVIESADGGIIPVEVKLTHTPSPEDGKHLLWLRDSLPDEVIDMIIITTGDRAYRREDSIACIPLALFGV</sequence>
<dbReference type="Pfam" id="PF13635">
    <property type="entry name" value="DUF4143"/>
    <property type="match status" value="1"/>
</dbReference>